<dbReference type="EMBL" id="JAVRFD010000027">
    <property type="protein sequence ID" value="MDT0548557.1"/>
    <property type="molecule type" value="Genomic_DNA"/>
</dbReference>
<proteinExistence type="predicted"/>
<organism evidence="1 2">
    <name type="scientific">Streptomyces lonegramiae</name>
    <dbReference type="NCBI Taxonomy" id="3075524"/>
    <lineage>
        <taxon>Bacteria</taxon>
        <taxon>Bacillati</taxon>
        <taxon>Actinomycetota</taxon>
        <taxon>Actinomycetes</taxon>
        <taxon>Kitasatosporales</taxon>
        <taxon>Streptomycetaceae</taxon>
        <taxon>Streptomyces</taxon>
    </lineage>
</organism>
<gene>
    <name evidence="1" type="ORF">RND15_38600</name>
</gene>
<protein>
    <submittedName>
        <fullName evidence="1">Uncharacterized protein</fullName>
    </submittedName>
</protein>
<dbReference type="Proteomes" id="UP001180754">
    <property type="component" value="Unassembled WGS sequence"/>
</dbReference>
<keyword evidence="2" id="KW-1185">Reference proteome</keyword>
<sequence>MSVSALVHAELERHDWAALSCGCGESAEHVPLMFEAILTAGTPRDMIGYTLDNHLEIGTNLFEAAVPAVGVILAALAGDPSPPARRHLLDTLCHLVSGDSHATEQAAGRTELGDECRRKAREGYWLIARTGLTGSADDAGTAADICEFIDLDDERSGYYQALLRERMSAKTKRRPRG</sequence>
<name>A0ABU2XRK3_9ACTN</name>
<comment type="caution">
    <text evidence="1">The sequence shown here is derived from an EMBL/GenBank/DDBJ whole genome shotgun (WGS) entry which is preliminary data.</text>
</comment>
<accession>A0ABU2XRK3</accession>
<reference evidence="1" key="1">
    <citation type="submission" date="2024-05" db="EMBL/GenBank/DDBJ databases">
        <title>30 novel species of actinomycetes from the DSMZ collection.</title>
        <authorList>
            <person name="Nouioui I."/>
        </authorList>
    </citation>
    <scope>NUCLEOTIDE SEQUENCE</scope>
    <source>
        <strain evidence="1">DSM 41529</strain>
    </source>
</reference>
<evidence type="ECO:0000313" key="1">
    <source>
        <dbReference type="EMBL" id="MDT0548557.1"/>
    </source>
</evidence>
<evidence type="ECO:0000313" key="2">
    <source>
        <dbReference type="Proteomes" id="UP001180754"/>
    </source>
</evidence>